<protein>
    <recommendedName>
        <fullName evidence="4">ENTH domain protein</fullName>
    </recommendedName>
</protein>
<dbReference type="EMBL" id="GG662650">
    <property type="protein sequence ID" value="EAR98600.1"/>
    <property type="molecule type" value="Genomic_DNA"/>
</dbReference>
<dbReference type="RefSeq" id="XP_001018845.1">
    <property type="nucleotide sequence ID" value="XM_001018845.3"/>
</dbReference>
<feature type="region of interest" description="Disordered" evidence="1">
    <location>
        <begin position="142"/>
        <end position="162"/>
    </location>
</feature>
<feature type="compositionally biased region" description="Polar residues" evidence="1">
    <location>
        <begin position="146"/>
        <end position="162"/>
    </location>
</feature>
<evidence type="ECO:0000256" key="1">
    <source>
        <dbReference type="SAM" id="MobiDB-lite"/>
    </source>
</evidence>
<gene>
    <name evidence="2" type="ORF">TTHERM_00463480</name>
</gene>
<feature type="region of interest" description="Disordered" evidence="1">
    <location>
        <begin position="597"/>
        <end position="639"/>
    </location>
</feature>
<dbReference type="OrthoDB" id="290371at2759"/>
<proteinExistence type="predicted"/>
<evidence type="ECO:0000313" key="2">
    <source>
        <dbReference type="EMBL" id="EAR98600.1"/>
    </source>
</evidence>
<feature type="region of interest" description="Disordered" evidence="1">
    <location>
        <begin position="487"/>
        <end position="509"/>
    </location>
</feature>
<organism evidence="2 3">
    <name type="scientific">Tetrahymena thermophila (strain SB210)</name>
    <dbReference type="NCBI Taxonomy" id="312017"/>
    <lineage>
        <taxon>Eukaryota</taxon>
        <taxon>Sar</taxon>
        <taxon>Alveolata</taxon>
        <taxon>Ciliophora</taxon>
        <taxon>Intramacronucleata</taxon>
        <taxon>Oligohymenophorea</taxon>
        <taxon>Hymenostomatida</taxon>
        <taxon>Tetrahymenina</taxon>
        <taxon>Tetrahymenidae</taxon>
        <taxon>Tetrahymena</taxon>
    </lineage>
</organism>
<feature type="compositionally biased region" description="Low complexity" evidence="1">
    <location>
        <begin position="598"/>
        <end position="610"/>
    </location>
</feature>
<evidence type="ECO:0000313" key="3">
    <source>
        <dbReference type="Proteomes" id="UP000009168"/>
    </source>
</evidence>
<name>Q23PT5_TETTS</name>
<dbReference type="AlphaFoldDB" id="Q23PT5"/>
<sequence>MNVIRKHLSMINKNAFQKSMIKITWSDDIKLAKDKHYQLVINTLLGLNDKTSFEEGVKIILEYYQQVDVKHWMKSLKILMLIHYIENNVPQIIQLKISQYIQDPSAFEKQQAHAYEMNMQRNGIKKSSDNADYLAAIKINSPPTLPTKSSQKSNQLKPPTSSSCQQIDVVHQIIVQKYYSYLITLNQKLECISYLNEKEINSCSSFIQEWQRIKSLLVLFSIVQNFTWELEVSLTNFKKVTVVQKIACLLSNNLSLIYSMLKNIVQSVQSDYLQFENTQDFVRFFTFYSEFIVITKNISKFNLLKIQISQLFASEFKSIELYVINKELNREIELYNLNVKSLRRSKPGITDSMSLGVSTQIGDFNIKANKEFNRTKTTEMCFTKKTQADDDNSIFGDNPYMLQNADKSKQDKNIDNLESNLHNNRVKIQNDQNNDYAIDFNQNQKKEIKEADTKNNKSIKTSKEVVSDFKFIKLDYKDTTQNDVDQLKKKTSAEQNSQNDLEKLSLHTSNSKKQLSTPVYYNEIQDFKVQSKQFYDVKNNPLSFLRNNQPDQNKQVNILGLDEDDEQDLIQLKKVKNECFSQQNDEYQNEQIQEIESSKNFNSDNKSNQSEGTYSLSNQSEKNGLNFNKENQQNNLQIQ</sequence>
<evidence type="ECO:0008006" key="4">
    <source>
        <dbReference type="Google" id="ProtNLM"/>
    </source>
</evidence>
<dbReference type="KEGG" id="tet:TTHERM_00463480"/>
<dbReference type="HOGENOM" id="CLU_428679_0_0_1"/>
<dbReference type="Proteomes" id="UP000009168">
    <property type="component" value="Unassembled WGS sequence"/>
</dbReference>
<keyword evidence="3" id="KW-1185">Reference proteome</keyword>
<dbReference type="GeneID" id="7843630"/>
<accession>Q23PT5</accession>
<feature type="compositionally biased region" description="Polar residues" evidence="1">
    <location>
        <begin position="611"/>
        <end position="639"/>
    </location>
</feature>
<dbReference type="InParanoid" id="Q23PT5"/>
<reference evidence="3" key="1">
    <citation type="journal article" date="2006" name="PLoS Biol.">
        <title>Macronuclear genome sequence of the ciliate Tetrahymena thermophila, a model eukaryote.</title>
        <authorList>
            <person name="Eisen J.A."/>
            <person name="Coyne R.S."/>
            <person name="Wu M."/>
            <person name="Wu D."/>
            <person name="Thiagarajan M."/>
            <person name="Wortman J.R."/>
            <person name="Badger J.H."/>
            <person name="Ren Q."/>
            <person name="Amedeo P."/>
            <person name="Jones K.M."/>
            <person name="Tallon L.J."/>
            <person name="Delcher A.L."/>
            <person name="Salzberg S.L."/>
            <person name="Silva J.C."/>
            <person name="Haas B.J."/>
            <person name="Majoros W.H."/>
            <person name="Farzad M."/>
            <person name="Carlton J.M."/>
            <person name="Smith R.K. Jr."/>
            <person name="Garg J."/>
            <person name="Pearlman R.E."/>
            <person name="Karrer K.M."/>
            <person name="Sun L."/>
            <person name="Manning G."/>
            <person name="Elde N.C."/>
            <person name="Turkewitz A.P."/>
            <person name="Asai D.J."/>
            <person name="Wilkes D.E."/>
            <person name="Wang Y."/>
            <person name="Cai H."/>
            <person name="Collins K."/>
            <person name="Stewart B.A."/>
            <person name="Lee S.R."/>
            <person name="Wilamowska K."/>
            <person name="Weinberg Z."/>
            <person name="Ruzzo W.L."/>
            <person name="Wloga D."/>
            <person name="Gaertig J."/>
            <person name="Frankel J."/>
            <person name="Tsao C.-C."/>
            <person name="Gorovsky M.A."/>
            <person name="Keeling P.J."/>
            <person name="Waller R.F."/>
            <person name="Patron N.J."/>
            <person name="Cherry J.M."/>
            <person name="Stover N.A."/>
            <person name="Krieger C.J."/>
            <person name="del Toro C."/>
            <person name="Ryder H.F."/>
            <person name="Williamson S.C."/>
            <person name="Barbeau R.A."/>
            <person name="Hamilton E.P."/>
            <person name="Orias E."/>
        </authorList>
    </citation>
    <scope>NUCLEOTIDE SEQUENCE [LARGE SCALE GENOMIC DNA]</scope>
    <source>
        <strain evidence="3">SB210</strain>
    </source>
</reference>